<comment type="caution">
    <text evidence="1">The sequence shown here is derived from an EMBL/GenBank/DDBJ whole genome shotgun (WGS) entry which is preliminary data.</text>
</comment>
<gene>
    <name evidence="1" type="ORF">SO694_00074126</name>
</gene>
<name>A0ABR1FHH5_AURAN</name>
<dbReference type="GO" id="GO:0005829">
    <property type="term" value="C:cytosol"/>
    <property type="evidence" value="ECO:0007669"/>
    <property type="project" value="TreeGrafter"/>
</dbReference>
<proteinExistence type="inferred from homology"/>
<dbReference type="Gene3D" id="2.20.25.160">
    <property type="match status" value="1"/>
</dbReference>
<dbReference type="EMBL" id="JBBJCI010000422">
    <property type="protein sequence ID" value="KAK7230883.1"/>
    <property type="molecule type" value="Genomic_DNA"/>
</dbReference>
<dbReference type="SUPFAM" id="SSF53187">
    <property type="entry name" value="Zn-dependent exopeptidases"/>
    <property type="match status" value="1"/>
</dbReference>
<organism evidence="1 2">
    <name type="scientific">Aureococcus anophagefferens</name>
    <name type="common">Harmful bloom alga</name>
    <dbReference type="NCBI Taxonomy" id="44056"/>
    <lineage>
        <taxon>Eukaryota</taxon>
        <taxon>Sar</taxon>
        <taxon>Stramenopiles</taxon>
        <taxon>Ochrophyta</taxon>
        <taxon>Pelagophyceae</taxon>
        <taxon>Pelagomonadales</taxon>
        <taxon>Pelagomonadaceae</taxon>
        <taxon>Aureococcus</taxon>
    </lineage>
</organism>
<evidence type="ECO:0000313" key="1">
    <source>
        <dbReference type="EMBL" id="KAK7230883.1"/>
    </source>
</evidence>
<accession>A0ABR1FHH5</accession>
<dbReference type="PANTHER" id="PTHR15162">
    <property type="entry name" value="ASPARTOACYLASE"/>
    <property type="match status" value="1"/>
</dbReference>
<dbReference type="GO" id="GO:0016788">
    <property type="term" value="F:hydrolase activity, acting on ester bonds"/>
    <property type="evidence" value="ECO:0007669"/>
    <property type="project" value="InterPro"/>
</dbReference>
<dbReference type="InterPro" id="IPR016708">
    <property type="entry name" value="Aspartoacylase"/>
</dbReference>
<dbReference type="PANTHER" id="PTHR15162:SF7">
    <property type="entry name" value="SUCCINYLGLUTAMATE DESUCCINYLASE"/>
    <property type="match status" value="1"/>
</dbReference>
<dbReference type="Pfam" id="PF04952">
    <property type="entry name" value="AstE_AspA_hybrid"/>
    <property type="match status" value="1"/>
</dbReference>
<keyword evidence="2" id="KW-1185">Reference proteome</keyword>
<protein>
    <submittedName>
        <fullName evidence="1">Aspartoacylase</fullName>
    </submittedName>
</protein>
<dbReference type="Proteomes" id="UP001363151">
    <property type="component" value="Unassembled WGS sequence"/>
</dbReference>
<sequence length="320" mass="33997">MRYVLTFLRLCLLRAVACKRIVVVGGTHGNEYTGVYLVKALLATPALDNVEPFLANTRAIALNRRFCDEDLNRCFSRARLDTPRDTVEAARAAEIDAALGPKGSPAAADLVVDLHTTTANMGTTIIVDAWCPFALRCAAYVQARLAGVRILFNDIRDKAASPYLASVGADALQIEVGPTPQGLVRADVVAATRAALEAVVEFATLDGDDVALPETVMAFSTAGSHAKLAWPVDADGFPTAVVHEALQDRDWAPLAAGDGLFRTFDGAEVPYDGSLGDPVYPIFINEAGYYYASSGRGIGLAKKLTLRVPRRGAAACEAAD</sequence>
<dbReference type="InterPro" id="IPR007036">
    <property type="entry name" value="Aste_AspA_hybrid_dom"/>
</dbReference>
<dbReference type="Pfam" id="PF24827">
    <property type="entry name" value="AstE_AspA_cat"/>
    <property type="match status" value="1"/>
</dbReference>
<dbReference type="NCBIfam" id="NF002601">
    <property type="entry name" value="PRK02259.1"/>
    <property type="match status" value="1"/>
</dbReference>
<evidence type="ECO:0000313" key="2">
    <source>
        <dbReference type="Proteomes" id="UP001363151"/>
    </source>
</evidence>
<dbReference type="InterPro" id="IPR050178">
    <property type="entry name" value="AspA/AstE_fam"/>
</dbReference>
<dbReference type="KEGG" id="aaf:AURANDRAFT_21222"/>
<dbReference type="PIRSF" id="PIRSF018001">
    <property type="entry name" value="Aspartoacylase"/>
    <property type="match status" value="1"/>
</dbReference>
<dbReference type="Gene3D" id="3.40.630.10">
    <property type="entry name" value="Zn peptidases"/>
    <property type="match status" value="1"/>
</dbReference>
<dbReference type="InterPro" id="IPR055438">
    <property type="entry name" value="AstE_AspA_cat"/>
</dbReference>
<dbReference type="GO" id="GO:0016811">
    <property type="term" value="F:hydrolase activity, acting on carbon-nitrogen (but not peptide) bonds, in linear amides"/>
    <property type="evidence" value="ECO:0007669"/>
    <property type="project" value="InterPro"/>
</dbReference>
<dbReference type="HAMAP" id="MF_00704">
    <property type="entry name" value="Aspartoacylase"/>
    <property type="match status" value="1"/>
</dbReference>
<dbReference type="GO" id="GO:0046872">
    <property type="term" value="F:metal ion binding"/>
    <property type="evidence" value="ECO:0007669"/>
    <property type="project" value="UniProtKB-KW"/>
</dbReference>
<reference evidence="1 2" key="1">
    <citation type="submission" date="2024-03" db="EMBL/GenBank/DDBJ databases">
        <title>Aureococcus anophagefferens CCMP1851 and Kratosvirus quantuckense: Draft genome of a second virus-susceptible host strain in the model system.</title>
        <authorList>
            <person name="Chase E."/>
            <person name="Truchon A.R."/>
            <person name="Schepens W."/>
            <person name="Wilhelm S.W."/>
        </authorList>
    </citation>
    <scope>NUCLEOTIDE SEQUENCE [LARGE SCALE GENOMIC DNA]</scope>
    <source>
        <strain evidence="1 2">CCMP1851</strain>
    </source>
</reference>